<dbReference type="GO" id="GO:0003677">
    <property type="term" value="F:DNA binding"/>
    <property type="evidence" value="ECO:0007669"/>
    <property type="project" value="InterPro"/>
</dbReference>
<dbReference type="PANTHER" id="PTHR21445:SF0">
    <property type="entry name" value="APURINIC-APYRIMIDINIC ENDONUCLEASE"/>
    <property type="match status" value="1"/>
</dbReference>
<comment type="cofactor">
    <cofactor evidence="1">
        <name>Zn(2+)</name>
        <dbReference type="ChEBI" id="CHEBI:29105"/>
    </cofactor>
</comment>
<dbReference type="GO" id="GO:0006284">
    <property type="term" value="P:base-excision repair"/>
    <property type="evidence" value="ECO:0007669"/>
    <property type="project" value="TreeGrafter"/>
</dbReference>
<dbReference type="Pfam" id="PF01261">
    <property type="entry name" value="AP_endonuc_2"/>
    <property type="match status" value="1"/>
</dbReference>
<dbReference type="PANTHER" id="PTHR21445">
    <property type="entry name" value="ENDONUCLEASE IV ENDODEOXYRIBONUCLEASE IV"/>
    <property type="match status" value="1"/>
</dbReference>
<dbReference type="PROSITE" id="PS00731">
    <property type="entry name" value="AP_NUCLEASE_F2_3"/>
    <property type="match status" value="1"/>
</dbReference>
<accession>A0A109UX00</accession>
<dbReference type="Gene3D" id="3.20.20.150">
    <property type="entry name" value="Divalent-metal-dependent TIM barrel enzymes"/>
    <property type="match status" value="1"/>
</dbReference>
<organism evidence="11 12">
    <name type="scientific">Eremothecium sinecaudum</name>
    <dbReference type="NCBI Taxonomy" id="45286"/>
    <lineage>
        <taxon>Eukaryota</taxon>
        <taxon>Fungi</taxon>
        <taxon>Dikarya</taxon>
        <taxon>Ascomycota</taxon>
        <taxon>Saccharomycotina</taxon>
        <taxon>Saccharomycetes</taxon>
        <taxon>Saccharomycetales</taxon>
        <taxon>Saccharomycetaceae</taxon>
        <taxon>Eremothecium</taxon>
    </lineage>
</organism>
<dbReference type="InterPro" id="IPR013022">
    <property type="entry name" value="Xyl_isomerase-like_TIM-brl"/>
</dbReference>
<dbReference type="STRING" id="45286.A0A109UX00"/>
<feature type="region of interest" description="Disordered" evidence="9">
    <location>
        <begin position="298"/>
        <end position="358"/>
    </location>
</feature>
<evidence type="ECO:0000256" key="8">
    <source>
        <dbReference type="ARBA" id="ARBA00023204"/>
    </source>
</evidence>
<keyword evidence="4" id="KW-0479">Metal-binding</keyword>
<dbReference type="GO" id="GO:0008270">
    <property type="term" value="F:zinc ion binding"/>
    <property type="evidence" value="ECO:0007669"/>
    <property type="project" value="InterPro"/>
</dbReference>
<dbReference type="Proteomes" id="UP000243052">
    <property type="component" value="Chromosome ii"/>
</dbReference>
<keyword evidence="8" id="KW-0234">DNA repair</keyword>
<evidence type="ECO:0000256" key="3">
    <source>
        <dbReference type="ARBA" id="ARBA00021759"/>
    </source>
</evidence>
<dbReference type="NCBIfam" id="NF002199">
    <property type="entry name" value="PRK01060.1-4"/>
    <property type="match status" value="1"/>
</dbReference>
<dbReference type="GO" id="GO:0005739">
    <property type="term" value="C:mitochondrion"/>
    <property type="evidence" value="ECO:0007669"/>
    <property type="project" value="TreeGrafter"/>
</dbReference>
<dbReference type="GO" id="GO:0003906">
    <property type="term" value="F:DNA-(apurinic or apyrimidinic site) endonuclease activity"/>
    <property type="evidence" value="ECO:0007669"/>
    <property type="project" value="TreeGrafter"/>
</dbReference>
<feature type="domain" description="Xylose isomerase-like TIM barrel" evidence="10">
    <location>
        <begin position="32"/>
        <end position="287"/>
    </location>
</feature>
<keyword evidence="7" id="KW-0862">Zinc</keyword>
<evidence type="ECO:0000256" key="6">
    <source>
        <dbReference type="ARBA" id="ARBA00022801"/>
    </source>
</evidence>
<proteinExistence type="inferred from homology"/>
<dbReference type="EMBL" id="CP014242">
    <property type="protein sequence ID" value="AMD18697.1"/>
    <property type="molecule type" value="Genomic_DNA"/>
</dbReference>
<evidence type="ECO:0000259" key="10">
    <source>
        <dbReference type="Pfam" id="PF01261"/>
    </source>
</evidence>
<sequence>MSAYLRSSTSKYKFGAHVSAAGGISNSVVNAFNIGCNSFAMFLKSPRQWVSKPYPKEEIAKFKENCKKYGYNPAVDILPHGSYFINLANPDPEKAEKAYGAFIDDLQRCEQLGIGLYNFHPGSSLQGDHSTQIKQLAGYINKAIKETSFVKIVLENMAGHGSLIGSNLHDLKAVIDMVENKDRVGVCVDTCHTYAAGYDISDRNSFDSFWKQFESIIGMKYLISLHLNDSKASLGANLDRHELLGEGFLGLELFKIIAKTESLQGIPIILETPQKEDEGYGEEIKLLEWLETLGDSEEDNKAYSQKSENLSKRGLKSRQEFTAKVEKKKAKMDKSTKKRSLPGSDIMSQMKRSKRSKN</sequence>
<dbReference type="GO" id="GO:0008081">
    <property type="term" value="F:phosphoric diester hydrolase activity"/>
    <property type="evidence" value="ECO:0007669"/>
    <property type="project" value="TreeGrafter"/>
</dbReference>
<evidence type="ECO:0000256" key="5">
    <source>
        <dbReference type="ARBA" id="ARBA00022763"/>
    </source>
</evidence>
<comment type="similarity">
    <text evidence="2">Belongs to the AP endonuclease 2 family.</text>
</comment>
<evidence type="ECO:0000313" key="11">
    <source>
        <dbReference type="EMBL" id="AMD18697.1"/>
    </source>
</evidence>
<dbReference type="SMART" id="SM00518">
    <property type="entry name" value="AP2Ec"/>
    <property type="match status" value="1"/>
</dbReference>
<dbReference type="PROSITE" id="PS51432">
    <property type="entry name" value="AP_NUCLEASE_F2_4"/>
    <property type="match status" value="1"/>
</dbReference>
<keyword evidence="5" id="KW-0227">DNA damage</keyword>
<feature type="compositionally biased region" description="Basic residues" evidence="9">
    <location>
        <begin position="326"/>
        <end position="340"/>
    </location>
</feature>
<dbReference type="HAMAP" id="MF_00152">
    <property type="entry name" value="Nfo"/>
    <property type="match status" value="1"/>
</dbReference>
<dbReference type="SUPFAM" id="SSF51658">
    <property type="entry name" value="Xylose isomerase-like"/>
    <property type="match status" value="1"/>
</dbReference>
<dbReference type="InterPro" id="IPR036237">
    <property type="entry name" value="Xyl_isomerase-like_sf"/>
</dbReference>
<dbReference type="CDD" id="cd00019">
    <property type="entry name" value="AP2Ec"/>
    <property type="match status" value="1"/>
</dbReference>
<dbReference type="RefSeq" id="XP_017985693.1">
    <property type="nucleotide sequence ID" value="XM_018130211.1"/>
</dbReference>
<dbReference type="NCBIfam" id="TIGR00587">
    <property type="entry name" value="nfo"/>
    <property type="match status" value="1"/>
</dbReference>
<evidence type="ECO:0000256" key="2">
    <source>
        <dbReference type="ARBA" id="ARBA00005340"/>
    </source>
</evidence>
<gene>
    <name evidence="11" type="ORF">AW171_hschr2210</name>
</gene>
<keyword evidence="12" id="KW-1185">Reference proteome</keyword>
<dbReference type="PROSITE" id="PS00730">
    <property type="entry name" value="AP_NUCLEASE_F2_2"/>
    <property type="match status" value="1"/>
</dbReference>
<dbReference type="GeneID" id="28721850"/>
<dbReference type="PROSITE" id="PS00729">
    <property type="entry name" value="AP_NUCLEASE_F2_1"/>
    <property type="match status" value="1"/>
</dbReference>
<dbReference type="GO" id="GO:0005634">
    <property type="term" value="C:nucleus"/>
    <property type="evidence" value="ECO:0007669"/>
    <property type="project" value="TreeGrafter"/>
</dbReference>
<name>A0A109UX00_9SACH</name>
<evidence type="ECO:0000256" key="1">
    <source>
        <dbReference type="ARBA" id="ARBA00001947"/>
    </source>
</evidence>
<evidence type="ECO:0000256" key="9">
    <source>
        <dbReference type="SAM" id="MobiDB-lite"/>
    </source>
</evidence>
<protein>
    <recommendedName>
        <fullName evidence="3">Apurinic-apyrimidinic endonuclease 1</fullName>
    </recommendedName>
</protein>
<dbReference type="OrthoDB" id="7663182at2759"/>
<dbReference type="AlphaFoldDB" id="A0A109UX00"/>
<keyword evidence="6" id="KW-0378">Hydrolase</keyword>
<reference evidence="11 12" key="1">
    <citation type="submission" date="2016-01" db="EMBL/GenBank/DDBJ databases">
        <title>Genome sequence of the yeast Holleya sinecauda.</title>
        <authorList>
            <person name="Dietrich F.S."/>
        </authorList>
    </citation>
    <scope>NUCLEOTIDE SEQUENCE [LARGE SCALE GENOMIC DNA]</scope>
    <source>
        <strain evidence="11 12">ATCC 58844</strain>
    </source>
</reference>
<evidence type="ECO:0000313" key="12">
    <source>
        <dbReference type="Proteomes" id="UP000243052"/>
    </source>
</evidence>
<dbReference type="InterPro" id="IPR018246">
    <property type="entry name" value="AP_endonuc_F2_Zn_BS"/>
</dbReference>
<evidence type="ECO:0000256" key="7">
    <source>
        <dbReference type="ARBA" id="ARBA00022833"/>
    </source>
</evidence>
<dbReference type="InterPro" id="IPR001719">
    <property type="entry name" value="AP_endonuc_2"/>
</dbReference>
<evidence type="ECO:0000256" key="4">
    <source>
        <dbReference type="ARBA" id="ARBA00022723"/>
    </source>
</evidence>
<dbReference type="FunFam" id="3.20.20.150:FF:000001">
    <property type="entry name" value="Probable endonuclease 4"/>
    <property type="match status" value="1"/>
</dbReference>